<name>A0A645APZ1_9ZZZZ</name>
<dbReference type="HAMAP" id="MF_00245">
    <property type="entry name" value="UPF0122"/>
    <property type="match status" value="1"/>
</dbReference>
<evidence type="ECO:0000313" key="3">
    <source>
        <dbReference type="EMBL" id="MPM55335.1"/>
    </source>
</evidence>
<organism evidence="3">
    <name type="scientific">bioreactor metagenome</name>
    <dbReference type="NCBI Taxonomy" id="1076179"/>
    <lineage>
        <taxon>unclassified sequences</taxon>
        <taxon>metagenomes</taxon>
        <taxon>ecological metagenomes</taxon>
    </lineage>
</organism>
<evidence type="ECO:0000256" key="1">
    <source>
        <dbReference type="ARBA" id="ARBA00008720"/>
    </source>
</evidence>
<dbReference type="InterPro" id="IPR013324">
    <property type="entry name" value="RNA_pol_sigma_r3/r4-like"/>
</dbReference>
<proteinExistence type="inferred from homology"/>
<dbReference type="Pfam" id="PF04297">
    <property type="entry name" value="UPF0122"/>
    <property type="match status" value="1"/>
</dbReference>
<reference evidence="3" key="1">
    <citation type="submission" date="2019-08" db="EMBL/GenBank/DDBJ databases">
        <authorList>
            <person name="Kucharzyk K."/>
            <person name="Murdoch R.W."/>
            <person name="Higgins S."/>
            <person name="Loffler F."/>
        </authorList>
    </citation>
    <scope>NUCLEOTIDE SEQUENCE</scope>
</reference>
<dbReference type="Gene3D" id="1.10.10.10">
    <property type="entry name" value="Winged helix-like DNA-binding domain superfamily/Winged helix DNA-binding domain"/>
    <property type="match status" value="1"/>
</dbReference>
<dbReference type="InterPro" id="IPR036388">
    <property type="entry name" value="WH-like_DNA-bd_sf"/>
</dbReference>
<dbReference type="EMBL" id="VSSQ01015228">
    <property type="protein sequence ID" value="MPM55335.1"/>
    <property type="molecule type" value="Genomic_DNA"/>
</dbReference>
<dbReference type="PANTHER" id="PTHR40083:SF1">
    <property type="entry name" value="UPF0122 PROTEIN YLXM"/>
    <property type="match status" value="1"/>
</dbReference>
<comment type="similarity">
    <text evidence="1">Belongs to the UPF0122 family.</text>
</comment>
<comment type="caution">
    <text evidence="3">The sequence shown here is derived from an EMBL/GenBank/DDBJ whole genome shotgun (WGS) entry which is preliminary data.</text>
</comment>
<protein>
    <submittedName>
        <fullName evidence="3">Uncharacterized protein</fullName>
    </submittedName>
</protein>
<evidence type="ECO:0000256" key="2">
    <source>
        <dbReference type="ARBA" id="ARBA00024764"/>
    </source>
</evidence>
<dbReference type="PANTHER" id="PTHR40083">
    <property type="entry name" value="UPF0122 PROTEIN CBO2450/CLC_2298"/>
    <property type="match status" value="1"/>
</dbReference>
<dbReference type="SUPFAM" id="SSF88659">
    <property type="entry name" value="Sigma3 and sigma4 domains of RNA polymerase sigma factors"/>
    <property type="match status" value="1"/>
</dbReference>
<dbReference type="InterPro" id="IPR007394">
    <property type="entry name" value="UPF0122"/>
</dbReference>
<gene>
    <name evidence="3" type="ORF">SDC9_102129</name>
</gene>
<dbReference type="AlphaFoldDB" id="A0A645APZ1"/>
<sequence>MFEKDLSLCVLFDKYAQLLSDKKREAFDLYYNNDFSLAEISEHTGTSRQAVRDLLAHAADELRSAEAAMLLCEKRRKLSELLDKARISISSGCSTSEICALLDAISELYE</sequence>
<accession>A0A645APZ1</accession>
<comment type="function">
    <text evidence="2">Might take part in the signal recognition particle (SRP) pathway. This is inferred from the conservation of its genetic proximity to ftsY/ffh. May be a regulatory protein.</text>
</comment>